<evidence type="ECO:0000256" key="1">
    <source>
        <dbReference type="SAM" id="MobiDB-lite"/>
    </source>
</evidence>
<dbReference type="EMBL" id="AJIL01000769">
    <property type="protein sequence ID" value="KNE88879.1"/>
    <property type="molecule type" value="Genomic_DNA"/>
</dbReference>
<protein>
    <submittedName>
        <fullName evidence="2">Uncharacterized protein</fullName>
    </submittedName>
</protein>
<feature type="region of interest" description="Disordered" evidence="1">
    <location>
        <begin position="1"/>
        <end position="43"/>
    </location>
</feature>
<dbReference type="Proteomes" id="UP000054564">
    <property type="component" value="Unassembled WGS sequence"/>
</dbReference>
<sequence length="170" mass="19621">MGSASDLAEKLFKTTTPTKNQMEVDPTTPIQPEDPENPHETGRYPLVRDRRRKVVKIKNNTLKYKGKQFKTFLAWYKRTAEACGARKWDMVMQIEQFVVGDDLKLELESLDGYNERDWDLLVESMTEVWGDFYTQIKCTIQDLHNLSKGFSQKGGVEDIHCQLATTPETT</sequence>
<keyword evidence="3" id="KW-1185">Reference proteome</keyword>
<accession>A0A0L0UQ05</accession>
<organism evidence="2 3">
    <name type="scientific">Puccinia striiformis f. sp. tritici PST-78</name>
    <dbReference type="NCBI Taxonomy" id="1165861"/>
    <lineage>
        <taxon>Eukaryota</taxon>
        <taxon>Fungi</taxon>
        <taxon>Dikarya</taxon>
        <taxon>Basidiomycota</taxon>
        <taxon>Pucciniomycotina</taxon>
        <taxon>Pucciniomycetes</taxon>
        <taxon>Pucciniales</taxon>
        <taxon>Pucciniaceae</taxon>
        <taxon>Puccinia</taxon>
    </lineage>
</organism>
<gene>
    <name evidence="2" type="ORF">PSTG_17675</name>
</gene>
<dbReference type="AlphaFoldDB" id="A0A0L0UQ05"/>
<evidence type="ECO:0000313" key="2">
    <source>
        <dbReference type="EMBL" id="KNE88879.1"/>
    </source>
</evidence>
<reference evidence="3" key="1">
    <citation type="submission" date="2014-03" db="EMBL/GenBank/DDBJ databases">
        <title>The Genome Sequence of Puccinia striiformis f. sp. tritici PST-78.</title>
        <authorList>
            <consortium name="The Broad Institute Genome Sequencing Platform"/>
            <person name="Cuomo C."/>
            <person name="Hulbert S."/>
            <person name="Chen X."/>
            <person name="Walker B."/>
            <person name="Young S.K."/>
            <person name="Zeng Q."/>
            <person name="Gargeya S."/>
            <person name="Fitzgerald M."/>
            <person name="Haas B."/>
            <person name="Abouelleil A."/>
            <person name="Alvarado L."/>
            <person name="Arachchi H.M."/>
            <person name="Berlin A.M."/>
            <person name="Chapman S.B."/>
            <person name="Goldberg J."/>
            <person name="Griggs A."/>
            <person name="Gujja S."/>
            <person name="Hansen M."/>
            <person name="Howarth C."/>
            <person name="Imamovic A."/>
            <person name="Larimer J."/>
            <person name="McCowan C."/>
            <person name="Montmayeur A."/>
            <person name="Murphy C."/>
            <person name="Neiman D."/>
            <person name="Pearson M."/>
            <person name="Priest M."/>
            <person name="Roberts A."/>
            <person name="Saif S."/>
            <person name="Shea T."/>
            <person name="Sisk P."/>
            <person name="Sykes S."/>
            <person name="Wortman J."/>
            <person name="Nusbaum C."/>
            <person name="Birren B."/>
        </authorList>
    </citation>
    <scope>NUCLEOTIDE SEQUENCE [LARGE SCALE GENOMIC DNA]</scope>
    <source>
        <strain evidence="3">race PST-78</strain>
    </source>
</reference>
<name>A0A0L0UQ05_9BASI</name>
<proteinExistence type="predicted"/>
<dbReference type="STRING" id="1165861.A0A0L0UQ05"/>
<evidence type="ECO:0000313" key="3">
    <source>
        <dbReference type="Proteomes" id="UP000054564"/>
    </source>
</evidence>
<comment type="caution">
    <text evidence="2">The sequence shown here is derived from an EMBL/GenBank/DDBJ whole genome shotgun (WGS) entry which is preliminary data.</text>
</comment>